<proteinExistence type="predicted"/>
<accession>A0A1W1DVA0</accession>
<evidence type="ECO:0000313" key="1">
    <source>
        <dbReference type="EMBL" id="SFV85660.1"/>
    </source>
</evidence>
<sequence>MTRPSRTTLWQLENKGKFPYWDSLGKNNIDWKFSEIKE</sequence>
<name>A0A1W1DVA0_9ZZZZ</name>
<dbReference type="AlphaFoldDB" id="A0A1W1DVA0"/>
<dbReference type="InterPro" id="IPR010260">
    <property type="entry name" value="AlpA"/>
</dbReference>
<reference evidence="1" key="1">
    <citation type="submission" date="2016-10" db="EMBL/GenBank/DDBJ databases">
        <authorList>
            <person name="de Groot N.N."/>
        </authorList>
    </citation>
    <scope>NUCLEOTIDE SEQUENCE</scope>
</reference>
<gene>
    <name evidence="1" type="ORF">MNB_SUP05-SYMBIONT-4-576</name>
</gene>
<organism evidence="1">
    <name type="scientific">hydrothermal vent metagenome</name>
    <dbReference type="NCBI Taxonomy" id="652676"/>
    <lineage>
        <taxon>unclassified sequences</taxon>
        <taxon>metagenomes</taxon>
        <taxon>ecological metagenomes</taxon>
    </lineage>
</organism>
<dbReference type="Pfam" id="PF05930">
    <property type="entry name" value="Phage_AlpA"/>
    <property type="match status" value="1"/>
</dbReference>
<protein>
    <submittedName>
        <fullName evidence="1">Uncharacterized protein</fullName>
    </submittedName>
</protein>
<dbReference type="EMBL" id="FPHY01000040">
    <property type="protein sequence ID" value="SFV85660.1"/>
    <property type="molecule type" value="Genomic_DNA"/>
</dbReference>